<dbReference type="AlphaFoldDB" id="A0A6H0V5Q9"/>
<evidence type="ECO:0000313" key="2">
    <source>
        <dbReference type="Proteomes" id="UP000503310"/>
    </source>
</evidence>
<accession>A0A6H0V5Q9</accession>
<proteinExistence type="predicted"/>
<dbReference type="EMBL" id="CP047225">
    <property type="protein sequence ID" value="QIW62367.1"/>
    <property type="molecule type" value="Genomic_DNA"/>
</dbReference>
<gene>
    <name evidence="1" type="ORF">GOQ20_02945</name>
</gene>
<evidence type="ECO:0000313" key="1">
    <source>
        <dbReference type="EMBL" id="QIW62367.1"/>
    </source>
</evidence>
<protein>
    <submittedName>
        <fullName evidence="1">Uncharacterized protein</fullName>
    </submittedName>
</protein>
<name>A0A6H0V5Q9_9BACT</name>
<dbReference type="RefSeq" id="WP_167845335.1">
    <property type="nucleotide sequence ID" value="NZ_CP047225.1"/>
</dbReference>
<sequence length="152" mass="18029">MNLSGLNHRELEEFGYSQKEIFEEQTKFKDALKIQNSLNDKFKTLDITKYLHFFKKTTSFSVNEEILMNLKNKQLLISLLLFAELAKNGKVKCFDFYTKHNFDKSEFYKTLNKINKHSKQMIIKKIATTTKTGKSTFFLEIKFVKNDYIPFL</sequence>
<organism evidence="1 2">
    <name type="scientific">Mycoplasmopsis gallinacea</name>
    <dbReference type="NCBI Taxonomy" id="29556"/>
    <lineage>
        <taxon>Bacteria</taxon>
        <taxon>Bacillati</taxon>
        <taxon>Mycoplasmatota</taxon>
        <taxon>Mycoplasmoidales</taxon>
        <taxon>Metamycoplasmataceae</taxon>
        <taxon>Mycoplasmopsis</taxon>
    </lineage>
</organism>
<reference evidence="1 2" key="1">
    <citation type="submission" date="2019-12" db="EMBL/GenBank/DDBJ databases">
        <title>Sequencing and analysis of the whole genome of Mycoplasma gallinaceum strain Peacock20181011.</title>
        <authorList>
            <person name="Liu X."/>
            <person name="Qin Z."/>
            <person name="Xu H."/>
        </authorList>
    </citation>
    <scope>NUCLEOTIDE SEQUENCE [LARGE SCALE GENOMIC DNA]</scope>
    <source>
        <strain evidence="1 2">Peacock20181011</strain>
    </source>
</reference>
<dbReference type="Proteomes" id="UP000503310">
    <property type="component" value="Chromosome"/>
</dbReference>